<feature type="compositionally biased region" description="Low complexity" evidence="3">
    <location>
        <begin position="1"/>
        <end position="20"/>
    </location>
</feature>
<comment type="similarity">
    <text evidence="1 2">Belongs to the YPI1 family.</text>
</comment>
<gene>
    <name evidence="4" type="ORF">HPODL_05194</name>
</gene>
<dbReference type="RefSeq" id="XP_013935181.1">
    <property type="nucleotide sequence ID" value="XM_014079706.1"/>
</dbReference>
<comment type="function">
    <text evidence="2">Regulator of type 1 phosphatases which maintains protein phosphatase activity under strict control.</text>
</comment>
<dbReference type="KEGG" id="opa:HPODL_05194"/>
<keyword evidence="5" id="KW-1185">Reference proteome</keyword>
<feature type="region of interest" description="Disordered" evidence="3">
    <location>
        <begin position="70"/>
        <end position="126"/>
    </location>
</feature>
<feature type="compositionally biased region" description="Basic and acidic residues" evidence="3">
    <location>
        <begin position="117"/>
        <end position="126"/>
    </location>
</feature>
<dbReference type="InterPro" id="IPR011107">
    <property type="entry name" value="PPI_Ypi1"/>
</dbReference>
<dbReference type="EMBL" id="AEOI02000007">
    <property type="protein sequence ID" value="ESW99509.1"/>
    <property type="molecule type" value="Genomic_DNA"/>
</dbReference>
<feature type="compositionally biased region" description="Acidic residues" evidence="3">
    <location>
        <begin position="70"/>
        <end position="81"/>
    </location>
</feature>
<protein>
    <recommendedName>
        <fullName evidence="2">Type 1 phosphatases regulator</fullName>
    </recommendedName>
</protein>
<dbReference type="OrthoDB" id="307488at2759"/>
<organism evidence="4 5">
    <name type="scientific">Ogataea parapolymorpha (strain ATCC 26012 / BCRC 20466 / JCM 22074 / NRRL Y-7560 / DL-1)</name>
    <name type="common">Yeast</name>
    <name type="synonym">Hansenula polymorpha</name>
    <dbReference type="NCBI Taxonomy" id="871575"/>
    <lineage>
        <taxon>Eukaryota</taxon>
        <taxon>Fungi</taxon>
        <taxon>Dikarya</taxon>
        <taxon>Ascomycota</taxon>
        <taxon>Saccharomycotina</taxon>
        <taxon>Pichiomycetes</taxon>
        <taxon>Pichiales</taxon>
        <taxon>Pichiaceae</taxon>
        <taxon>Ogataea</taxon>
    </lineage>
</organism>
<name>W1QDH6_OGAPD</name>
<dbReference type="GO" id="GO:0007094">
    <property type="term" value="P:mitotic spindle assembly checkpoint signaling"/>
    <property type="evidence" value="ECO:0007669"/>
    <property type="project" value="EnsemblFungi"/>
</dbReference>
<dbReference type="AlphaFoldDB" id="W1QDH6"/>
<keyword evidence="2" id="KW-0539">Nucleus</keyword>
<dbReference type="GO" id="GO:0005634">
    <property type="term" value="C:nucleus"/>
    <property type="evidence" value="ECO:0007669"/>
    <property type="project" value="UniProtKB-SubCell"/>
</dbReference>
<dbReference type="GO" id="GO:0008157">
    <property type="term" value="F:protein phosphatase 1 binding"/>
    <property type="evidence" value="ECO:0007669"/>
    <property type="project" value="TreeGrafter"/>
</dbReference>
<dbReference type="STRING" id="871575.W1QDH6"/>
<feature type="region of interest" description="Disordered" evidence="3">
    <location>
        <begin position="1"/>
        <end position="46"/>
    </location>
</feature>
<sequence>MPSETSQPTQTTTQTETVPVRNVLRLYPAEEKQKKKQRNRVRWEEGVVDNEFMNKKKSKICCIFHPNNEDEYEVEETESESESSSSSSSSSDESDHEGPSKPNAYERQPKYKRKKCAQCEHEHNHG</sequence>
<evidence type="ECO:0000256" key="1">
    <source>
        <dbReference type="ARBA" id="ARBA00005605"/>
    </source>
</evidence>
<accession>W1QDH6</accession>
<dbReference type="Proteomes" id="UP000008673">
    <property type="component" value="Unassembled WGS sequence"/>
</dbReference>
<dbReference type="OMA" id="NAYERTP"/>
<dbReference type="GO" id="GO:0005977">
    <property type="term" value="P:glycogen metabolic process"/>
    <property type="evidence" value="ECO:0007669"/>
    <property type="project" value="EnsemblFungi"/>
</dbReference>
<dbReference type="PANTHER" id="PTHR20835:SF0">
    <property type="entry name" value="E3 UBIQUITIN-PROTEIN LIGASE PPP1R11"/>
    <property type="match status" value="1"/>
</dbReference>
<dbReference type="Pfam" id="PF07491">
    <property type="entry name" value="PPI_Ypi1"/>
    <property type="match status" value="1"/>
</dbReference>
<dbReference type="GO" id="GO:0072542">
    <property type="term" value="F:protein phosphatase activator activity"/>
    <property type="evidence" value="ECO:0007669"/>
    <property type="project" value="EnsemblFungi"/>
</dbReference>
<dbReference type="GO" id="GO:0006873">
    <property type="term" value="P:intracellular monoatomic ion homeostasis"/>
    <property type="evidence" value="ECO:0007669"/>
    <property type="project" value="EnsemblFungi"/>
</dbReference>
<proteinExistence type="inferred from homology"/>
<dbReference type="PANTHER" id="PTHR20835">
    <property type="entry name" value="E3 UBIQUITIN-PROTEIN LIGASE PPP1R11-RELATED"/>
    <property type="match status" value="1"/>
</dbReference>
<evidence type="ECO:0000256" key="3">
    <source>
        <dbReference type="SAM" id="MobiDB-lite"/>
    </source>
</evidence>
<feature type="compositionally biased region" description="Low complexity" evidence="3">
    <location>
        <begin position="82"/>
        <end position="91"/>
    </location>
</feature>
<dbReference type="GO" id="GO:0000164">
    <property type="term" value="C:protein phosphatase type 1 complex"/>
    <property type="evidence" value="ECO:0007669"/>
    <property type="project" value="EnsemblFungi"/>
</dbReference>
<dbReference type="GO" id="GO:0004865">
    <property type="term" value="F:protein serine/threonine phosphatase inhibitor activity"/>
    <property type="evidence" value="ECO:0007669"/>
    <property type="project" value="UniProtKB-UniRule"/>
</dbReference>
<comment type="caution">
    <text evidence="4">The sequence shown here is derived from an EMBL/GenBank/DDBJ whole genome shotgun (WGS) entry which is preliminary data.</text>
</comment>
<comment type="subcellular location">
    <subcellularLocation>
        <location evidence="2">Nucleus</location>
    </subcellularLocation>
</comment>
<reference evidence="4 5" key="1">
    <citation type="journal article" date="2013" name="BMC Genomics">
        <title>Genome sequence and analysis of methylotrophic yeast Hansenula polymorpha DL1.</title>
        <authorList>
            <person name="Ravin N.V."/>
            <person name="Eldarov M.A."/>
            <person name="Kadnikov V.V."/>
            <person name="Beletsky A.V."/>
            <person name="Schneider J."/>
            <person name="Mardanova E.S."/>
            <person name="Smekalova E.M."/>
            <person name="Zvereva M.I."/>
            <person name="Dontsova O.A."/>
            <person name="Mardanov A.V."/>
            <person name="Skryabin K.G."/>
        </authorList>
    </citation>
    <scope>NUCLEOTIDE SEQUENCE [LARGE SCALE GENOMIC DNA]</scope>
    <source>
        <strain evidence="5">ATCC 26012 / BCRC 20466 / JCM 22074 / NRRL Y-7560 / DL-1</strain>
    </source>
</reference>
<dbReference type="GO" id="GO:1900180">
    <property type="term" value="P:regulation of protein localization to nucleus"/>
    <property type="evidence" value="ECO:0007669"/>
    <property type="project" value="EnsemblFungi"/>
</dbReference>
<dbReference type="eggNOG" id="KOG4102">
    <property type="taxonomic scope" value="Eukaryota"/>
</dbReference>
<evidence type="ECO:0000256" key="2">
    <source>
        <dbReference type="RuleBase" id="RU367162"/>
    </source>
</evidence>
<dbReference type="HOGENOM" id="CLU_098333_3_0_1"/>
<dbReference type="GeneID" id="25774616"/>
<evidence type="ECO:0000313" key="5">
    <source>
        <dbReference type="Proteomes" id="UP000008673"/>
    </source>
</evidence>
<evidence type="ECO:0000313" key="4">
    <source>
        <dbReference type="EMBL" id="ESW99509.1"/>
    </source>
</evidence>